<dbReference type="Gene3D" id="3.40.50.300">
    <property type="entry name" value="P-loop containing nucleotide triphosphate hydrolases"/>
    <property type="match status" value="1"/>
</dbReference>
<name>A0A1H3FI77_9BACT</name>
<evidence type="ECO:0000256" key="6">
    <source>
        <dbReference type="ARBA" id="ARBA00022840"/>
    </source>
</evidence>
<proteinExistence type="inferred from homology"/>
<dbReference type="InterPro" id="IPR003439">
    <property type="entry name" value="ABC_transporter-like_ATP-bd"/>
</dbReference>
<dbReference type="Pfam" id="PF00005">
    <property type="entry name" value="ABC_tran"/>
    <property type="match status" value="1"/>
</dbReference>
<reference evidence="11" key="1">
    <citation type="submission" date="2016-10" db="EMBL/GenBank/DDBJ databases">
        <authorList>
            <person name="Varghese N."/>
            <person name="Submissions S."/>
        </authorList>
    </citation>
    <scope>NUCLEOTIDE SEQUENCE [LARGE SCALE GENOMIC DNA]</scope>
    <source>
        <strain evidence="11">DSM 13490</strain>
    </source>
</reference>
<dbReference type="InterPro" id="IPR027417">
    <property type="entry name" value="P-loop_NTPase"/>
</dbReference>
<evidence type="ECO:0000256" key="8">
    <source>
        <dbReference type="ARBA" id="ARBA00023136"/>
    </source>
</evidence>
<keyword evidence="3" id="KW-0813">Transport</keyword>
<evidence type="ECO:0000256" key="4">
    <source>
        <dbReference type="ARBA" id="ARBA00022475"/>
    </source>
</evidence>
<dbReference type="PANTHER" id="PTHR43166">
    <property type="entry name" value="AMINO ACID IMPORT ATP-BINDING PROTEIN"/>
    <property type="match status" value="1"/>
</dbReference>
<dbReference type="RefSeq" id="WP_091461178.1">
    <property type="nucleotide sequence ID" value="NZ_FNPD01000005.1"/>
</dbReference>
<evidence type="ECO:0000256" key="7">
    <source>
        <dbReference type="ARBA" id="ARBA00022970"/>
    </source>
</evidence>
<evidence type="ECO:0000256" key="5">
    <source>
        <dbReference type="ARBA" id="ARBA00022741"/>
    </source>
</evidence>
<organism evidence="10 11">
    <name type="scientific">Acetomicrobium thermoterrenum DSM 13490</name>
    <dbReference type="NCBI Taxonomy" id="1120987"/>
    <lineage>
        <taxon>Bacteria</taxon>
        <taxon>Thermotogati</taxon>
        <taxon>Synergistota</taxon>
        <taxon>Synergistia</taxon>
        <taxon>Synergistales</taxon>
        <taxon>Acetomicrobiaceae</taxon>
        <taxon>Acetomicrobium</taxon>
    </lineage>
</organism>
<comment type="subcellular location">
    <subcellularLocation>
        <location evidence="1">Cell membrane</location>
        <topology evidence="1">Peripheral membrane protein</topology>
    </subcellularLocation>
</comment>
<dbReference type="GO" id="GO:0005524">
    <property type="term" value="F:ATP binding"/>
    <property type="evidence" value="ECO:0007669"/>
    <property type="project" value="UniProtKB-KW"/>
</dbReference>
<dbReference type="AlphaFoldDB" id="A0A1H3FI77"/>
<keyword evidence="5" id="KW-0547">Nucleotide-binding</keyword>
<dbReference type="Proteomes" id="UP000199266">
    <property type="component" value="Unassembled WGS sequence"/>
</dbReference>
<evidence type="ECO:0000313" key="10">
    <source>
        <dbReference type="EMBL" id="SDX90640.1"/>
    </source>
</evidence>
<evidence type="ECO:0000313" key="11">
    <source>
        <dbReference type="Proteomes" id="UP000199266"/>
    </source>
</evidence>
<protein>
    <submittedName>
        <fullName evidence="10">Amino acid ABC transporter ATP-binding protein, PAAT family (TC 3.A.1.3.-)</fullName>
    </submittedName>
</protein>
<dbReference type="InterPro" id="IPR030679">
    <property type="entry name" value="ABC_ATPase_HisP-typ"/>
</dbReference>
<dbReference type="InterPro" id="IPR017871">
    <property type="entry name" value="ABC_transporter-like_CS"/>
</dbReference>
<dbReference type="PROSITE" id="PS00211">
    <property type="entry name" value="ABC_TRANSPORTER_1"/>
    <property type="match status" value="1"/>
</dbReference>
<dbReference type="CDD" id="cd03262">
    <property type="entry name" value="ABC_HisP_GlnQ"/>
    <property type="match status" value="1"/>
</dbReference>
<dbReference type="GO" id="GO:0015424">
    <property type="term" value="F:ABC-type amino acid transporter activity"/>
    <property type="evidence" value="ECO:0007669"/>
    <property type="project" value="InterPro"/>
</dbReference>
<dbReference type="SMART" id="SM00382">
    <property type="entry name" value="AAA"/>
    <property type="match status" value="1"/>
</dbReference>
<dbReference type="PROSITE" id="PS50893">
    <property type="entry name" value="ABC_TRANSPORTER_2"/>
    <property type="match status" value="1"/>
</dbReference>
<accession>A0A1H3FI77</accession>
<evidence type="ECO:0000256" key="2">
    <source>
        <dbReference type="ARBA" id="ARBA00005417"/>
    </source>
</evidence>
<dbReference type="InterPro" id="IPR050086">
    <property type="entry name" value="MetN_ABC_transporter-like"/>
</dbReference>
<keyword evidence="6 10" id="KW-0067">ATP-binding</keyword>
<evidence type="ECO:0000259" key="9">
    <source>
        <dbReference type="PROSITE" id="PS50893"/>
    </source>
</evidence>
<keyword evidence="8" id="KW-0472">Membrane</keyword>
<comment type="similarity">
    <text evidence="2">Belongs to the ABC transporter superfamily.</text>
</comment>
<dbReference type="PIRSF" id="PIRSF039085">
    <property type="entry name" value="ABC_ATPase_HisP"/>
    <property type="match status" value="1"/>
</dbReference>
<dbReference type="InterPro" id="IPR003593">
    <property type="entry name" value="AAA+_ATPase"/>
</dbReference>
<dbReference type="GO" id="GO:0005886">
    <property type="term" value="C:plasma membrane"/>
    <property type="evidence" value="ECO:0007669"/>
    <property type="project" value="UniProtKB-SubCell"/>
</dbReference>
<evidence type="ECO:0000256" key="1">
    <source>
        <dbReference type="ARBA" id="ARBA00004202"/>
    </source>
</evidence>
<dbReference type="GO" id="GO:0016887">
    <property type="term" value="F:ATP hydrolysis activity"/>
    <property type="evidence" value="ECO:0007669"/>
    <property type="project" value="InterPro"/>
</dbReference>
<keyword evidence="11" id="KW-1185">Reference proteome</keyword>
<evidence type="ECO:0000256" key="3">
    <source>
        <dbReference type="ARBA" id="ARBA00022448"/>
    </source>
</evidence>
<keyword evidence="7" id="KW-0029">Amino-acid transport</keyword>
<feature type="domain" description="ABC transporter" evidence="9">
    <location>
        <begin position="7"/>
        <end position="240"/>
    </location>
</feature>
<gene>
    <name evidence="10" type="ORF">SAMN03080603_01112</name>
</gene>
<dbReference type="PANTHER" id="PTHR43166:SF9">
    <property type="entry name" value="GLUTAMATE_ASPARTATE IMPORT ATP-BINDING PROTEIN GLTL"/>
    <property type="match status" value="1"/>
</dbReference>
<sequence length="252" mass="28211">MAGKPLLRVVNVKKRFGDKVVLDGVSFTLNKGETKVIIGPSGTGKSTLLKSVNRLVVPDEGEIWLEDTEIIRCTNINAVRQKIGYVFQDFGLFHHLTALENVMIGLTKVKRMPKKEAVEKARYELNRVGLTGIEDLYPAQLSGGQKQRVAIARALAMEPILMLFDEPTSALDPELIGEVLAVMKELAESKMTMLVVTHEMGFARSVSDEIIFIEKGIIVEQAPPEKMFREPEHQRTREFLFKLKDLYGEGGE</sequence>
<keyword evidence="4" id="KW-1003">Cell membrane</keyword>
<dbReference type="SUPFAM" id="SSF52540">
    <property type="entry name" value="P-loop containing nucleoside triphosphate hydrolases"/>
    <property type="match status" value="1"/>
</dbReference>
<dbReference type="EMBL" id="FNPD01000005">
    <property type="protein sequence ID" value="SDX90640.1"/>
    <property type="molecule type" value="Genomic_DNA"/>
</dbReference>